<name>A0A420H7V7_9PEZI</name>
<keyword evidence="3 6" id="KW-1133">Transmembrane helix</keyword>
<sequence length="366" mass="41796">MSHFDPNAILRGAQLTVVGAFRALQNPSLLTSQHYKQVAIAIACGIAIRIIISIPVYIVQVLLWLLSFVLNVDYITTWTQSIISSLGYVQDYVLQVPFFLMILMRYLTPTLDNMFMESLAWVDRTYYQKHRGEDSTDLRKGYYENLSKYSTGNIKTQPKNNSSAIKKLLIRSVKSAGISLLIFTLSYLPVVGRFVLPTVSFYTFQKVTGFAPAAVIFGTSIFLPRKFLVIFLQSYFASRKLVRELLEPYFCRIHFNKEQKRNWFRDREGLLFGFGVGFYLFLRIPFFGVLIYGIAEASTAYLITKITDPPPPPDQCEGFAAGQQHWTNKAGFLKLNLGEIDQLTHRRQTTSQSKPRAFPLQISTQN</sequence>
<evidence type="ECO:0000256" key="2">
    <source>
        <dbReference type="ARBA" id="ARBA00022692"/>
    </source>
</evidence>
<evidence type="ECO:0000313" key="8">
    <source>
        <dbReference type="Proteomes" id="UP000285405"/>
    </source>
</evidence>
<comment type="subcellular location">
    <subcellularLocation>
        <location evidence="1">Membrane</location>
        <topology evidence="1">Multi-pass membrane protein</topology>
    </subcellularLocation>
</comment>
<dbReference type="PANTHER" id="PTHR38421">
    <property type="entry name" value="TRANSMEMBRANE PROTEIN USGS"/>
    <property type="match status" value="1"/>
</dbReference>
<evidence type="ECO:0000256" key="1">
    <source>
        <dbReference type="ARBA" id="ARBA00004141"/>
    </source>
</evidence>
<protein>
    <submittedName>
        <fullName evidence="7">Putative transmembrane protein</fullName>
    </submittedName>
</protein>
<proteinExistence type="predicted"/>
<dbReference type="Pfam" id="PF07264">
    <property type="entry name" value="EI24"/>
    <property type="match status" value="1"/>
</dbReference>
<evidence type="ECO:0000256" key="5">
    <source>
        <dbReference type="SAM" id="MobiDB-lite"/>
    </source>
</evidence>
<feature type="transmembrane region" description="Helical" evidence="6">
    <location>
        <begin position="38"/>
        <end position="66"/>
    </location>
</feature>
<evidence type="ECO:0000256" key="4">
    <source>
        <dbReference type="ARBA" id="ARBA00023136"/>
    </source>
</evidence>
<feature type="transmembrane region" description="Helical" evidence="6">
    <location>
        <begin position="270"/>
        <end position="295"/>
    </location>
</feature>
<gene>
    <name evidence="7" type="ORF">GcC1_220024</name>
</gene>
<keyword evidence="4 6" id="KW-0472">Membrane</keyword>
<comment type="caution">
    <text evidence="7">The sequence shown here is derived from an EMBL/GenBank/DDBJ whole genome shotgun (WGS) entry which is preliminary data.</text>
</comment>
<reference evidence="7 8" key="1">
    <citation type="journal article" date="2018" name="BMC Genomics">
        <title>Comparative genome analyses reveal sequence features reflecting distinct modes of host-adaptation between dicot and monocot powdery mildew.</title>
        <authorList>
            <person name="Wu Y."/>
            <person name="Ma X."/>
            <person name="Pan Z."/>
            <person name="Kale S.D."/>
            <person name="Song Y."/>
            <person name="King H."/>
            <person name="Zhang Q."/>
            <person name="Presley C."/>
            <person name="Deng X."/>
            <person name="Wei C.I."/>
            <person name="Xiao S."/>
        </authorList>
    </citation>
    <scope>NUCLEOTIDE SEQUENCE [LARGE SCALE GENOMIC DNA]</scope>
    <source>
        <strain evidence="7">UCSC1</strain>
    </source>
</reference>
<dbReference type="InterPro" id="IPR059112">
    <property type="entry name" value="CysZ/EI24"/>
</dbReference>
<dbReference type="EMBL" id="MCBR01022041">
    <property type="protein sequence ID" value="RKF53525.1"/>
    <property type="molecule type" value="Genomic_DNA"/>
</dbReference>
<evidence type="ECO:0000313" key="7">
    <source>
        <dbReference type="EMBL" id="RKF53525.1"/>
    </source>
</evidence>
<dbReference type="PANTHER" id="PTHR38421:SF1">
    <property type="entry name" value="TRANSMEMBRANE PROTEIN"/>
    <property type="match status" value="1"/>
</dbReference>
<accession>A0A420H7V7</accession>
<keyword evidence="2 6" id="KW-0812">Transmembrane</keyword>
<dbReference type="OrthoDB" id="10041630at2759"/>
<evidence type="ECO:0000256" key="6">
    <source>
        <dbReference type="SAM" id="Phobius"/>
    </source>
</evidence>
<feature type="region of interest" description="Disordered" evidence="5">
    <location>
        <begin position="346"/>
        <end position="366"/>
    </location>
</feature>
<evidence type="ECO:0000256" key="3">
    <source>
        <dbReference type="ARBA" id="ARBA00022989"/>
    </source>
</evidence>
<dbReference type="Proteomes" id="UP000285405">
    <property type="component" value="Unassembled WGS sequence"/>
</dbReference>
<feature type="transmembrane region" description="Helical" evidence="6">
    <location>
        <begin position="86"/>
        <end position="107"/>
    </location>
</feature>
<organism evidence="7 8">
    <name type="scientific">Golovinomyces cichoracearum</name>
    <dbReference type="NCBI Taxonomy" id="62708"/>
    <lineage>
        <taxon>Eukaryota</taxon>
        <taxon>Fungi</taxon>
        <taxon>Dikarya</taxon>
        <taxon>Ascomycota</taxon>
        <taxon>Pezizomycotina</taxon>
        <taxon>Leotiomycetes</taxon>
        <taxon>Erysiphales</taxon>
        <taxon>Erysiphaceae</taxon>
        <taxon>Golovinomyces</taxon>
    </lineage>
</organism>
<feature type="transmembrane region" description="Helical" evidence="6">
    <location>
        <begin position="210"/>
        <end position="232"/>
    </location>
</feature>
<dbReference type="AlphaFoldDB" id="A0A420H7V7"/>
<feature type="transmembrane region" description="Helical" evidence="6">
    <location>
        <begin position="168"/>
        <end position="190"/>
    </location>
</feature>